<protein>
    <submittedName>
        <fullName evidence="4">Iron complex transport system ATP-binding protein</fullName>
    </submittedName>
</protein>
<dbReference type="PROSITE" id="PS00211">
    <property type="entry name" value="ABC_TRANSPORTER_1"/>
    <property type="match status" value="1"/>
</dbReference>
<keyword evidence="2 4" id="KW-0067">ATP-binding</keyword>
<keyword evidence="1" id="KW-0547">Nucleotide-binding</keyword>
<organism evidence="4 5">
    <name type="scientific">Thioalbus denitrificans</name>
    <dbReference type="NCBI Taxonomy" id="547122"/>
    <lineage>
        <taxon>Bacteria</taxon>
        <taxon>Pseudomonadati</taxon>
        <taxon>Pseudomonadota</taxon>
        <taxon>Gammaproteobacteria</taxon>
        <taxon>Chromatiales</taxon>
        <taxon>Ectothiorhodospiraceae</taxon>
        <taxon>Thioalbus</taxon>
    </lineage>
</organism>
<evidence type="ECO:0000256" key="1">
    <source>
        <dbReference type="ARBA" id="ARBA00022741"/>
    </source>
</evidence>
<proteinExistence type="predicted"/>
<dbReference type="OrthoDB" id="6461291at2"/>
<dbReference type="InterPro" id="IPR003593">
    <property type="entry name" value="AAA+_ATPase"/>
</dbReference>
<dbReference type="InterPro" id="IPR003439">
    <property type="entry name" value="ABC_transporter-like_ATP-bd"/>
</dbReference>
<accession>A0A369BTH0</accession>
<dbReference type="SMART" id="SM00382">
    <property type="entry name" value="AAA"/>
    <property type="match status" value="1"/>
</dbReference>
<dbReference type="PANTHER" id="PTHR42794">
    <property type="entry name" value="HEMIN IMPORT ATP-BINDING PROTEIN HMUV"/>
    <property type="match status" value="1"/>
</dbReference>
<reference evidence="4 5" key="1">
    <citation type="submission" date="2018-07" db="EMBL/GenBank/DDBJ databases">
        <title>Genomic Encyclopedia of Type Strains, Phase IV (KMG-IV): sequencing the most valuable type-strain genomes for metagenomic binning, comparative biology and taxonomic classification.</title>
        <authorList>
            <person name="Goeker M."/>
        </authorList>
    </citation>
    <scope>NUCLEOTIDE SEQUENCE [LARGE SCALE GENOMIC DNA]</scope>
    <source>
        <strain evidence="4 5">DSM 26407</strain>
    </source>
</reference>
<dbReference type="InterPro" id="IPR027417">
    <property type="entry name" value="P-loop_NTPase"/>
</dbReference>
<dbReference type="InterPro" id="IPR017871">
    <property type="entry name" value="ABC_transporter-like_CS"/>
</dbReference>
<dbReference type="AlphaFoldDB" id="A0A369BTH0"/>
<comment type="caution">
    <text evidence="4">The sequence shown here is derived from an EMBL/GenBank/DDBJ whole genome shotgun (WGS) entry which is preliminary data.</text>
</comment>
<keyword evidence="5" id="KW-1185">Reference proteome</keyword>
<evidence type="ECO:0000256" key="2">
    <source>
        <dbReference type="ARBA" id="ARBA00022840"/>
    </source>
</evidence>
<gene>
    <name evidence="4" type="ORF">DFQ59_11335</name>
</gene>
<name>A0A369BTH0_9GAMM</name>
<dbReference type="GO" id="GO:0005524">
    <property type="term" value="F:ATP binding"/>
    <property type="evidence" value="ECO:0007669"/>
    <property type="project" value="UniProtKB-KW"/>
</dbReference>
<dbReference type="SUPFAM" id="SSF52540">
    <property type="entry name" value="P-loop containing nucleoside triphosphate hydrolases"/>
    <property type="match status" value="1"/>
</dbReference>
<evidence type="ECO:0000313" key="5">
    <source>
        <dbReference type="Proteomes" id="UP000252707"/>
    </source>
</evidence>
<dbReference type="PANTHER" id="PTHR42794:SF2">
    <property type="entry name" value="ABC TRANSPORTER ATP-BINDING PROTEIN"/>
    <property type="match status" value="1"/>
</dbReference>
<dbReference type="RefSeq" id="WP_114281002.1">
    <property type="nucleotide sequence ID" value="NZ_QPJY01000013.1"/>
</dbReference>
<dbReference type="Gene3D" id="3.40.50.300">
    <property type="entry name" value="P-loop containing nucleotide triphosphate hydrolases"/>
    <property type="match status" value="1"/>
</dbReference>
<dbReference type="Pfam" id="PF00005">
    <property type="entry name" value="ABC_tran"/>
    <property type="match status" value="1"/>
</dbReference>
<dbReference type="Proteomes" id="UP000252707">
    <property type="component" value="Unassembled WGS sequence"/>
</dbReference>
<dbReference type="EMBL" id="QPJY01000013">
    <property type="protein sequence ID" value="RCX24939.1"/>
    <property type="molecule type" value="Genomic_DNA"/>
</dbReference>
<evidence type="ECO:0000313" key="4">
    <source>
        <dbReference type="EMBL" id="RCX24939.1"/>
    </source>
</evidence>
<evidence type="ECO:0000259" key="3">
    <source>
        <dbReference type="PROSITE" id="PS50893"/>
    </source>
</evidence>
<sequence length="256" mass="27352">MSALLETAGLTVEVGGVRVCAGLELAVAPGQCWGILGRNGTGKTTLLHTLAGLRPPAAGRIRLDGRALPGLERRTVARRLGILLQDYVDAFPSTVLETALTGRHPHLGPWEWEGPADLAAARAALGRVGLGAFESRPVQTLSGGERRRLAIATLLTQDPALYLLDEPTNHLDLNHQVSVLEELSRTLRRGGRAALMVLHDPNLAARFCDRLLLLHGEGVTQAGPATDLLTAANLERLYRHPMRAIPTPSGTAWLPG</sequence>
<dbReference type="CDD" id="cd03214">
    <property type="entry name" value="ABC_Iron-Siderophores_B12_Hemin"/>
    <property type="match status" value="1"/>
</dbReference>
<dbReference type="PROSITE" id="PS50893">
    <property type="entry name" value="ABC_TRANSPORTER_2"/>
    <property type="match status" value="1"/>
</dbReference>
<dbReference type="GO" id="GO:0016887">
    <property type="term" value="F:ATP hydrolysis activity"/>
    <property type="evidence" value="ECO:0007669"/>
    <property type="project" value="InterPro"/>
</dbReference>
<feature type="domain" description="ABC transporter" evidence="3">
    <location>
        <begin position="5"/>
        <end position="241"/>
    </location>
</feature>